<name>A0AAD7WGZ3_9TELE</name>
<gene>
    <name evidence="2" type="ORF">AAFF_G00031050</name>
</gene>
<accession>A0AAD7WGZ3</accession>
<keyword evidence="3" id="KW-1185">Reference proteome</keyword>
<dbReference type="AlphaFoldDB" id="A0AAD7WGZ3"/>
<comment type="caution">
    <text evidence="2">The sequence shown here is derived from an EMBL/GenBank/DDBJ whole genome shotgun (WGS) entry which is preliminary data.</text>
</comment>
<evidence type="ECO:0000313" key="2">
    <source>
        <dbReference type="EMBL" id="KAJ8395624.1"/>
    </source>
</evidence>
<dbReference type="EMBL" id="JAINUG010000115">
    <property type="protein sequence ID" value="KAJ8395624.1"/>
    <property type="molecule type" value="Genomic_DNA"/>
</dbReference>
<feature type="region of interest" description="Disordered" evidence="1">
    <location>
        <begin position="1"/>
        <end position="41"/>
    </location>
</feature>
<evidence type="ECO:0000313" key="3">
    <source>
        <dbReference type="Proteomes" id="UP001221898"/>
    </source>
</evidence>
<dbReference type="Proteomes" id="UP001221898">
    <property type="component" value="Unassembled WGS sequence"/>
</dbReference>
<sequence>MNSFHFSKLPQSPHLRPCRQSALVPPPQRRSHHPHGATDTCEACQPSRVERIDLISSQEWGGGGGEFRRGRAPADSAGFWKALKGDPVPGHRRTQDVNC</sequence>
<protein>
    <submittedName>
        <fullName evidence="2">Uncharacterized protein</fullName>
    </submittedName>
</protein>
<evidence type="ECO:0000256" key="1">
    <source>
        <dbReference type="SAM" id="MobiDB-lite"/>
    </source>
</evidence>
<proteinExistence type="predicted"/>
<organism evidence="2 3">
    <name type="scientific">Aldrovandia affinis</name>
    <dbReference type="NCBI Taxonomy" id="143900"/>
    <lineage>
        <taxon>Eukaryota</taxon>
        <taxon>Metazoa</taxon>
        <taxon>Chordata</taxon>
        <taxon>Craniata</taxon>
        <taxon>Vertebrata</taxon>
        <taxon>Euteleostomi</taxon>
        <taxon>Actinopterygii</taxon>
        <taxon>Neopterygii</taxon>
        <taxon>Teleostei</taxon>
        <taxon>Notacanthiformes</taxon>
        <taxon>Halosauridae</taxon>
        <taxon>Aldrovandia</taxon>
    </lineage>
</organism>
<reference evidence="2" key="1">
    <citation type="journal article" date="2023" name="Science">
        <title>Genome structures resolve the early diversification of teleost fishes.</title>
        <authorList>
            <person name="Parey E."/>
            <person name="Louis A."/>
            <person name="Montfort J."/>
            <person name="Bouchez O."/>
            <person name="Roques C."/>
            <person name="Iampietro C."/>
            <person name="Lluch J."/>
            <person name="Castinel A."/>
            <person name="Donnadieu C."/>
            <person name="Desvignes T."/>
            <person name="Floi Bucao C."/>
            <person name="Jouanno E."/>
            <person name="Wen M."/>
            <person name="Mejri S."/>
            <person name="Dirks R."/>
            <person name="Jansen H."/>
            <person name="Henkel C."/>
            <person name="Chen W.J."/>
            <person name="Zahm M."/>
            <person name="Cabau C."/>
            <person name="Klopp C."/>
            <person name="Thompson A.W."/>
            <person name="Robinson-Rechavi M."/>
            <person name="Braasch I."/>
            <person name="Lecointre G."/>
            <person name="Bobe J."/>
            <person name="Postlethwait J.H."/>
            <person name="Berthelot C."/>
            <person name="Roest Crollius H."/>
            <person name="Guiguen Y."/>
        </authorList>
    </citation>
    <scope>NUCLEOTIDE SEQUENCE</scope>
    <source>
        <strain evidence="2">NC1722</strain>
    </source>
</reference>